<dbReference type="GO" id="GO:0005634">
    <property type="term" value="C:nucleus"/>
    <property type="evidence" value="ECO:0007669"/>
    <property type="project" value="UniProtKB-SubCell"/>
</dbReference>
<dbReference type="SUPFAM" id="SSF48508">
    <property type="entry name" value="Nuclear receptor ligand-binding domain"/>
    <property type="match status" value="1"/>
</dbReference>
<evidence type="ECO:0000256" key="5">
    <source>
        <dbReference type="ARBA" id="ARBA00023015"/>
    </source>
</evidence>
<dbReference type="Pfam" id="PF00104">
    <property type="entry name" value="Hormone_recep"/>
    <property type="match status" value="1"/>
</dbReference>
<organism evidence="13 14">
    <name type="scientific">Zophobas morio</name>
    <dbReference type="NCBI Taxonomy" id="2755281"/>
    <lineage>
        <taxon>Eukaryota</taxon>
        <taxon>Metazoa</taxon>
        <taxon>Ecdysozoa</taxon>
        <taxon>Arthropoda</taxon>
        <taxon>Hexapoda</taxon>
        <taxon>Insecta</taxon>
        <taxon>Pterygota</taxon>
        <taxon>Neoptera</taxon>
        <taxon>Endopterygota</taxon>
        <taxon>Coleoptera</taxon>
        <taxon>Polyphaga</taxon>
        <taxon>Cucujiformia</taxon>
        <taxon>Tenebrionidae</taxon>
        <taxon>Zophobas</taxon>
    </lineage>
</organism>
<accession>A0AA38MHP3</accession>
<dbReference type="Gene3D" id="3.30.50.10">
    <property type="entry name" value="Erythroid Transcription Factor GATA-1, subunit A"/>
    <property type="match status" value="1"/>
</dbReference>
<evidence type="ECO:0000256" key="3">
    <source>
        <dbReference type="ARBA" id="ARBA00022771"/>
    </source>
</evidence>
<dbReference type="GO" id="GO:0008270">
    <property type="term" value="F:zinc ion binding"/>
    <property type="evidence" value="ECO:0007669"/>
    <property type="project" value="UniProtKB-KW"/>
</dbReference>
<dbReference type="PRINTS" id="PR00545">
    <property type="entry name" value="RETINOIDXR"/>
</dbReference>
<dbReference type="SUPFAM" id="SSF57716">
    <property type="entry name" value="Glucocorticoid receptor-like (DNA-binding domain)"/>
    <property type="match status" value="1"/>
</dbReference>
<evidence type="ECO:0000256" key="2">
    <source>
        <dbReference type="ARBA" id="ARBA00022723"/>
    </source>
</evidence>
<comment type="caution">
    <text evidence="13">The sequence shown here is derived from an EMBL/GenBank/DDBJ whole genome shotgun (WGS) entry which is preliminary data.</text>
</comment>
<protein>
    <submittedName>
        <fullName evidence="13">Uncharacterized protein</fullName>
    </submittedName>
</protein>
<dbReference type="InterPro" id="IPR013088">
    <property type="entry name" value="Znf_NHR/GATA"/>
</dbReference>
<dbReference type="PRINTS" id="PR00047">
    <property type="entry name" value="STROIDFINGER"/>
</dbReference>
<keyword evidence="4" id="KW-0862">Zinc</keyword>
<keyword evidence="5" id="KW-0805">Transcription regulation</keyword>
<proteinExistence type="predicted"/>
<dbReference type="Proteomes" id="UP001168821">
    <property type="component" value="Unassembled WGS sequence"/>
</dbReference>
<keyword evidence="6" id="KW-0238">DNA-binding</keyword>
<dbReference type="SMART" id="SM00399">
    <property type="entry name" value="ZnF_C4"/>
    <property type="match status" value="1"/>
</dbReference>
<gene>
    <name evidence="13" type="ORF">Zmor_015976</name>
</gene>
<evidence type="ECO:0000313" key="14">
    <source>
        <dbReference type="Proteomes" id="UP001168821"/>
    </source>
</evidence>
<dbReference type="PRINTS" id="PR00398">
    <property type="entry name" value="STRDHORMONER"/>
</dbReference>
<evidence type="ECO:0000259" key="11">
    <source>
        <dbReference type="PROSITE" id="PS51030"/>
    </source>
</evidence>
<dbReference type="InterPro" id="IPR000003">
    <property type="entry name" value="Retinoid-X_rcpt/HNF4"/>
</dbReference>
<evidence type="ECO:0000256" key="8">
    <source>
        <dbReference type="ARBA" id="ARBA00023170"/>
    </source>
</evidence>
<evidence type="ECO:0000256" key="4">
    <source>
        <dbReference type="ARBA" id="ARBA00022833"/>
    </source>
</evidence>
<dbReference type="InterPro" id="IPR001628">
    <property type="entry name" value="Znf_hrmn_rcpt"/>
</dbReference>
<keyword evidence="8" id="KW-0675">Receptor</keyword>
<dbReference type="GO" id="GO:0003707">
    <property type="term" value="F:nuclear steroid receptor activity"/>
    <property type="evidence" value="ECO:0007669"/>
    <property type="project" value="InterPro"/>
</dbReference>
<feature type="region of interest" description="Disordered" evidence="10">
    <location>
        <begin position="77"/>
        <end position="97"/>
    </location>
</feature>
<dbReference type="GO" id="GO:0043565">
    <property type="term" value="F:sequence-specific DNA binding"/>
    <property type="evidence" value="ECO:0007669"/>
    <property type="project" value="InterPro"/>
</dbReference>
<evidence type="ECO:0000313" key="13">
    <source>
        <dbReference type="EMBL" id="KAJ3656931.1"/>
    </source>
</evidence>
<dbReference type="InterPro" id="IPR000536">
    <property type="entry name" value="Nucl_hrmn_rcpt_lig-bd"/>
</dbReference>
<dbReference type="PROSITE" id="PS51843">
    <property type="entry name" value="NR_LBD"/>
    <property type="match status" value="1"/>
</dbReference>
<keyword evidence="3" id="KW-0863">Zinc-finger</keyword>
<evidence type="ECO:0000256" key="9">
    <source>
        <dbReference type="ARBA" id="ARBA00023242"/>
    </source>
</evidence>
<evidence type="ECO:0000256" key="1">
    <source>
        <dbReference type="ARBA" id="ARBA00004123"/>
    </source>
</evidence>
<feature type="domain" description="NR LBD" evidence="12">
    <location>
        <begin position="100"/>
        <end position="200"/>
    </location>
</feature>
<feature type="domain" description="Nuclear receptor" evidence="11">
    <location>
        <begin position="1"/>
        <end position="80"/>
    </location>
</feature>
<dbReference type="Pfam" id="PF00105">
    <property type="entry name" value="zf-C4"/>
    <property type="match status" value="1"/>
</dbReference>
<dbReference type="InterPro" id="IPR050274">
    <property type="entry name" value="Nuclear_hormone_rcpt_NR2"/>
</dbReference>
<keyword evidence="14" id="KW-1185">Reference proteome</keyword>
<keyword evidence="7" id="KW-0804">Transcription</keyword>
<reference evidence="13" key="1">
    <citation type="journal article" date="2023" name="G3 (Bethesda)">
        <title>Whole genome assemblies of Zophobas morio and Tenebrio molitor.</title>
        <authorList>
            <person name="Kaur S."/>
            <person name="Stinson S.A."/>
            <person name="diCenzo G.C."/>
        </authorList>
    </citation>
    <scope>NUCLEOTIDE SEQUENCE</scope>
    <source>
        <strain evidence="13">QUZm001</strain>
    </source>
</reference>
<dbReference type="InterPro" id="IPR035500">
    <property type="entry name" value="NHR-like_dom_sf"/>
</dbReference>
<keyword evidence="9" id="KW-0539">Nucleus</keyword>
<comment type="subcellular location">
    <subcellularLocation>
        <location evidence="1">Nucleus</location>
    </subcellularLocation>
</comment>
<keyword evidence="2" id="KW-0479">Metal-binding</keyword>
<evidence type="ECO:0000256" key="6">
    <source>
        <dbReference type="ARBA" id="ARBA00023125"/>
    </source>
</evidence>
<dbReference type="AlphaFoldDB" id="A0AA38MHP3"/>
<evidence type="ECO:0000256" key="10">
    <source>
        <dbReference type="SAM" id="MobiDB-lite"/>
    </source>
</evidence>
<dbReference type="InterPro" id="IPR001723">
    <property type="entry name" value="Nuclear_hrmn_rcpt"/>
</dbReference>
<feature type="compositionally biased region" description="Basic and acidic residues" evidence="10">
    <location>
        <begin position="77"/>
        <end position="91"/>
    </location>
</feature>
<evidence type="ECO:0000259" key="12">
    <source>
        <dbReference type="PROSITE" id="PS51843"/>
    </source>
</evidence>
<evidence type="ECO:0000256" key="7">
    <source>
        <dbReference type="ARBA" id="ARBA00023163"/>
    </source>
</evidence>
<sequence>MRPRAPKVFHIEKKRHWRKLSKISCEGCKGFFKRTVRKDLSYACREDKNCIIDKRQRNRCQYCRYQKCLNMGMKREAVQEERQRTKDRDTSEVESTSNLQADMPLERIIEAEKRVECNEPLVTSGLTNNMVSDIDQATNKQLFQLVQWAKLIPHFTSLPLSDQVHLLRAGWNELLIAAFSHRSIQAQDGIVLPMGLTVNK</sequence>
<dbReference type="EMBL" id="JALNTZ010000004">
    <property type="protein sequence ID" value="KAJ3656931.1"/>
    <property type="molecule type" value="Genomic_DNA"/>
</dbReference>
<name>A0AA38MHP3_9CUCU</name>
<dbReference type="Gene3D" id="1.10.565.10">
    <property type="entry name" value="Retinoid X Receptor"/>
    <property type="match status" value="1"/>
</dbReference>
<dbReference type="PROSITE" id="PS51030">
    <property type="entry name" value="NUCLEAR_REC_DBD_2"/>
    <property type="match status" value="1"/>
</dbReference>
<dbReference type="PANTHER" id="PTHR24083">
    <property type="entry name" value="NUCLEAR HORMONE RECEPTOR"/>
    <property type="match status" value="1"/>
</dbReference>